<organism evidence="7 8">
    <name type="scientific">Saccharothrix violaceirubra</name>
    <dbReference type="NCBI Taxonomy" id="413306"/>
    <lineage>
        <taxon>Bacteria</taxon>
        <taxon>Bacillati</taxon>
        <taxon>Actinomycetota</taxon>
        <taxon>Actinomycetes</taxon>
        <taxon>Pseudonocardiales</taxon>
        <taxon>Pseudonocardiaceae</taxon>
        <taxon>Saccharothrix</taxon>
    </lineage>
</organism>
<protein>
    <recommendedName>
        <fullName evidence="6">RDD domain-containing protein</fullName>
    </recommendedName>
</protein>
<keyword evidence="3 5" id="KW-1133">Transmembrane helix</keyword>
<evidence type="ECO:0000259" key="6">
    <source>
        <dbReference type="Pfam" id="PF06271"/>
    </source>
</evidence>
<evidence type="ECO:0000256" key="1">
    <source>
        <dbReference type="ARBA" id="ARBA00004141"/>
    </source>
</evidence>
<dbReference type="Pfam" id="PF06271">
    <property type="entry name" value="RDD"/>
    <property type="match status" value="1"/>
</dbReference>
<accession>A0A7W7T2Z5</accession>
<dbReference type="AlphaFoldDB" id="A0A7W7T2Z5"/>
<dbReference type="EMBL" id="JACHJS010000001">
    <property type="protein sequence ID" value="MBB4965647.1"/>
    <property type="molecule type" value="Genomic_DNA"/>
</dbReference>
<gene>
    <name evidence="7" type="ORF">F4559_003006</name>
</gene>
<keyword evidence="2 5" id="KW-0812">Transmembrane</keyword>
<proteinExistence type="predicted"/>
<comment type="subcellular location">
    <subcellularLocation>
        <location evidence="1">Membrane</location>
        <topology evidence="1">Multi-pass membrane protein</topology>
    </subcellularLocation>
</comment>
<sequence length="244" mass="25879">MRTQSAYPRNLGRRWIARLVDWALILVITSPLWVVAVGHVKHSAAFAAVSTTGSGVLEVVALRWDEAGDQATAGLSEVWDAIVLSVAGAAVAQVVLVALYDFAAHALFGRTVGKAVTSLVLTPVDGSRRVRATRALARASITVLLPGLGWVALIVAVLRLDVLIGLVGVALLVLSTVECLSLRGPSCWHDRRTGTTVRPVDWAAKLAAVRDSTAWAVAQQAPRRVADQGRSLRDRFGGGGPTDR</sequence>
<feature type="transmembrane region" description="Helical" evidence="5">
    <location>
        <begin position="20"/>
        <end position="40"/>
    </location>
</feature>
<dbReference type="Proteomes" id="UP000542674">
    <property type="component" value="Unassembled WGS sequence"/>
</dbReference>
<name>A0A7W7T2Z5_9PSEU</name>
<dbReference type="InterPro" id="IPR010432">
    <property type="entry name" value="RDD"/>
</dbReference>
<evidence type="ECO:0000256" key="2">
    <source>
        <dbReference type="ARBA" id="ARBA00022692"/>
    </source>
</evidence>
<evidence type="ECO:0000313" key="8">
    <source>
        <dbReference type="Proteomes" id="UP000542674"/>
    </source>
</evidence>
<keyword evidence="4 5" id="KW-0472">Membrane</keyword>
<evidence type="ECO:0000256" key="3">
    <source>
        <dbReference type="ARBA" id="ARBA00022989"/>
    </source>
</evidence>
<comment type="caution">
    <text evidence="7">The sequence shown here is derived from an EMBL/GenBank/DDBJ whole genome shotgun (WGS) entry which is preliminary data.</text>
</comment>
<keyword evidence="8" id="KW-1185">Reference proteome</keyword>
<reference evidence="7 8" key="1">
    <citation type="submission" date="2020-08" db="EMBL/GenBank/DDBJ databases">
        <title>Sequencing the genomes of 1000 actinobacteria strains.</title>
        <authorList>
            <person name="Klenk H.-P."/>
        </authorList>
    </citation>
    <scope>NUCLEOTIDE SEQUENCE [LARGE SCALE GENOMIC DNA]</scope>
    <source>
        <strain evidence="7 8">DSM 45084</strain>
    </source>
</reference>
<feature type="transmembrane region" description="Helical" evidence="5">
    <location>
        <begin position="81"/>
        <end position="100"/>
    </location>
</feature>
<dbReference type="RefSeq" id="WP_184669260.1">
    <property type="nucleotide sequence ID" value="NZ_BAABAI010000029.1"/>
</dbReference>
<evidence type="ECO:0000313" key="7">
    <source>
        <dbReference type="EMBL" id="MBB4965647.1"/>
    </source>
</evidence>
<dbReference type="GO" id="GO:0016020">
    <property type="term" value="C:membrane"/>
    <property type="evidence" value="ECO:0007669"/>
    <property type="project" value="UniProtKB-SubCell"/>
</dbReference>
<evidence type="ECO:0000256" key="5">
    <source>
        <dbReference type="SAM" id="Phobius"/>
    </source>
</evidence>
<feature type="transmembrane region" description="Helical" evidence="5">
    <location>
        <begin position="135"/>
        <end position="156"/>
    </location>
</feature>
<evidence type="ECO:0000256" key="4">
    <source>
        <dbReference type="ARBA" id="ARBA00023136"/>
    </source>
</evidence>
<feature type="transmembrane region" description="Helical" evidence="5">
    <location>
        <begin position="162"/>
        <end position="182"/>
    </location>
</feature>
<feature type="domain" description="RDD" evidence="6">
    <location>
        <begin position="10"/>
        <end position="192"/>
    </location>
</feature>